<gene>
    <name evidence="1" type="ORF">FA95DRAFT_1257942</name>
</gene>
<protein>
    <submittedName>
        <fullName evidence="1">RCC1/BLIP-II</fullName>
    </submittedName>
</protein>
<organism evidence="1 2">
    <name type="scientific">Auriscalpium vulgare</name>
    <dbReference type="NCBI Taxonomy" id="40419"/>
    <lineage>
        <taxon>Eukaryota</taxon>
        <taxon>Fungi</taxon>
        <taxon>Dikarya</taxon>
        <taxon>Basidiomycota</taxon>
        <taxon>Agaricomycotina</taxon>
        <taxon>Agaricomycetes</taxon>
        <taxon>Russulales</taxon>
        <taxon>Auriscalpiaceae</taxon>
        <taxon>Auriscalpium</taxon>
    </lineage>
</organism>
<keyword evidence="2" id="KW-1185">Reference proteome</keyword>
<dbReference type="Proteomes" id="UP000814033">
    <property type="component" value="Unassembled WGS sequence"/>
</dbReference>
<reference evidence="1" key="2">
    <citation type="journal article" date="2022" name="New Phytol.">
        <title>Evolutionary transition to the ectomycorrhizal habit in the genomes of a hyperdiverse lineage of mushroom-forming fungi.</title>
        <authorList>
            <person name="Looney B."/>
            <person name="Miyauchi S."/>
            <person name="Morin E."/>
            <person name="Drula E."/>
            <person name="Courty P.E."/>
            <person name="Kohler A."/>
            <person name="Kuo A."/>
            <person name="LaButti K."/>
            <person name="Pangilinan J."/>
            <person name="Lipzen A."/>
            <person name="Riley R."/>
            <person name="Andreopoulos W."/>
            <person name="He G."/>
            <person name="Johnson J."/>
            <person name="Nolan M."/>
            <person name="Tritt A."/>
            <person name="Barry K.W."/>
            <person name="Grigoriev I.V."/>
            <person name="Nagy L.G."/>
            <person name="Hibbett D."/>
            <person name="Henrissat B."/>
            <person name="Matheny P.B."/>
            <person name="Labbe J."/>
            <person name="Martin F.M."/>
        </authorList>
    </citation>
    <scope>NUCLEOTIDE SEQUENCE</scope>
    <source>
        <strain evidence="1">FP105234-sp</strain>
    </source>
</reference>
<comment type="caution">
    <text evidence="1">The sequence shown here is derived from an EMBL/GenBank/DDBJ whole genome shotgun (WGS) entry which is preliminary data.</text>
</comment>
<sequence length="439" mass="45952">MSSAADLCLFAAGSNGKGQLATGHLDDVHTFQPCSFSGCPVGGLPPRTTSILTVVGGGNHTLVLLSRRSNALGGTENELWGCGDGARGQLGPEYAAEAGDGTAIFRPVRLPLKLAGYIVKMVAACWETSYLVLSKESSNDVVVSMGGDDYGDLGVDGMNKKDKSLPFHIVDLSGVVGTCSVHLTVKDIAAGPHHVVVLLQTEHTDGSTAEHVAGWGSSRHGQLGPLISATMGRLPPFVSSPAAVVVPGSSSDPIRTMRLGNQHSVFLHASGRLSALGSDRKGQTHGLSGVTNVASIGCTWNGTYALAVEDSQVAIYSVGSHARGQLGRRQTVEGTPSPVEFPFPQASGALRRLACGSEHVLSLITRRDRAGAEQTEVWGWGWNEHGNLGVGSLEDVHVPVQMWPSEFPVAVGEVIGIWAGCGTSWIVVRRCKDRPGEDS</sequence>
<reference evidence="1" key="1">
    <citation type="submission" date="2021-02" db="EMBL/GenBank/DDBJ databases">
        <authorList>
            <consortium name="DOE Joint Genome Institute"/>
            <person name="Ahrendt S."/>
            <person name="Looney B.P."/>
            <person name="Miyauchi S."/>
            <person name="Morin E."/>
            <person name="Drula E."/>
            <person name="Courty P.E."/>
            <person name="Chicoki N."/>
            <person name="Fauchery L."/>
            <person name="Kohler A."/>
            <person name="Kuo A."/>
            <person name="Labutti K."/>
            <person name="Pangilinan J."/>
            <person name="Lipzen A."/>
            <person name="Riley R."/>
            <person name="Andreopoulos W."/>
            <person name="He G."/>
            <person name="Johnson J."/>
            <person name="Barry K.W."/>
            <person name="Grigoriev I.V."/>
            <person name="Nagy L."/>
            <person name="Hibbett D."/>
            <person name="Henrissat B."/>
            <person name="Matheny P.B."/>
            <person name="Labbe J."/>
            <person name="Martin F."/>
        </authorList>
    </citation>
    <scope>NUCLEOTIDE SEQUENCE</scope>
    <source>
        <strain evidence="1">FP105234-sp</strain>
    </source>
</reference>
<name>A0ACB8S8A7_9AGAM</name>
<proteinExistence type="predicted"/>
<accession>A0ACB8S8A7</accession>
<evidence type="ECO:0000313" key="2">
    <source>
        <dbReference type="Proteomes" id="UP000814033"/>
    </source>
</evidence>
<dbReference type="EMBL" id="MU275844">
    <property type="protein sequence ID" value="KAI0052714.1"/>
    <property type="molecule type" value="Genomic_DNA"/>
</dbReference>
<evidence type="ECO:0000313" key="1">
    <source>
        <dbReference type="EMBL" id="KAI0052714.1"/>
    </source>
</evidence>